<dbReference type="Pfam" id="PF13476">
    <property type="entry name" value="AAA_23"/>
    <property type="match status" value="1"/>
</dbReference>
<evidence type="ECO:0000256" key="10">
    <source>
        <dbReference type="ARBA" id="ARBA00023054"/>
    </source>
</evidence>
<keyword evidence="8" id="KW-0378">Hydrolase</keyword>
<keyword evidence="6" id="KW-0479">Metal-binding</keyword>
<keyword evidence="11" id="KW-0234">DNA repair</keyword>
<evidence type="ECO:0000256" key="11">
    <source>
        <dbReference type="ARBA" id="ARBA00023204"/>
    </source>
</evidence>
<comment type="cofactor">
    <cofactor evidence="1">
        <name>Zn(2+)</name>
        <dbReference type="ChEBI" id="CHEBI:29105"/>
    </cofactor>
</comment>
<dbReference type="Gene3D" id="3.40.50.300">
    <property type="entry name" value="P-loop containing nucleotide triphosphate hydrolases"/>
    <property type="match status" value="2"/>
</dbReference>
<dbReference type="InterPro" id="IPR027417">
    <property type="entry name" value="P-loop_NTPase"/>
</dbReference>
<dbReference type="GO" id="GO:0043047">
    <property type="term" value="F:single-stranded telomeric DNA binding"/>
    <property type="evidence" value="ECO:0007669"/>
    <property type="project" value="TreeGrafter"/>
</dbReference>
<keyword evidence="5" id="KW-0158">Chromosome</keyword>
<dbReference type="NCBIfam" id="TIGR00606">
    <property type="entry name" value="rad50"/>
    <property type="match status" value="1"/>
</dbReference>
<feature type="coiled-coil region" evidence="14">
    <location>
        <begin position="823"/>
        <end position="885"/>
    </location>
</feature>
<dbReference type="Proteomes" id="UP000503462">
    <property type="component" value="Chromosome 2"/>
</dbReference>
<feature type="domain" description="Rad50/SbcC-type AAA" evidence="16">
    <location>
        <begin position="6"/>
        <end position="236"/>
    </location>
</feature>
<dbReference type="InterPro" id="IPR038729">
    <property type="entry name" value="Rad50/SbcC_AAA"/>
</dbReference>
<comment type="catalytic activity">
    <reaction evidence="13">
        <text>ATP + H2O = ADP + phosphate + H(+)</text>
        <dbReference type="Rhea" id="RHEA:13065"/>
        <dbReference type="ChEBI" id="CHEBI:15377"/>
        <dbReference type="ChEBI" id="CHEBI:15378"/>
        <dbReference type="ChEBI" id="CHEBI:30616"/>
        <dbReference type="ChEBI" id="CHEBI:43474"/>
        <dbReference type="ChEBI" id="CHEBI:456216"/>
    </reaction>
</comment>
<dbReference type="EMBL" id="CP051140">
    <property type="protein sequence ID" value="QIW97033.1"/>
    <property type="molecule type" value="Genomic_DNA"/>
</dbReference>
<evidence type="ECO:0000259" key="16">
    <source>
        <dbReference type="Pfam" id="PF13476"/>
    </source>
</evidence>
<dbReference type="GO" id="GO:0030870">
    <property type="term" value="C:Mre11 complex"/>
    <property type="evidence" value="ECO:0007669"/>
    <property type="project" value="InterPro"/>
</dbReference>
<evidence type="ECO:0000256" key="12">
    <source>
        <dbReference type="ARBA" id="ARBA00023242"/>
    </source>
</evidence>
<keyword evidence="7" id="KW-0227">DNA damage</keyword>
<dbReference type="OrthoDB" id="18797at2759"/>
<dbReference type="GO" id="GO:0003691">
    <property type="term" value="F:double-stranded telomeric DNA binding"/>
    <property type="evidence" value="ECO:0007669"/>
    <property type="project" value="TreeGrafter"/>
</dbReference>
<evidence type="ECO:0000256" key="7">
    <source>
        <dbReference type="ARBA" id="ARBA00022763"/>
    </source>
</evidence>
<keyword evidence="18" id="KW-1185">Reference proteome</keyword>
<dbReference type="PANTHER" id="PTHR18867:SF12">
    <property type="entry name" value="DNA REPAIR PROTEIN RAD50"/>
    <property type="match status" value="1"/>
</dbReference>
<dbReference type="InterPro" id="IPR004584">
    <property type="entry name" value="Rad50_eukaryotes"/>
</dbReference>
<feature type="coiled-coil region" evidence="14">
    <location>
        <begin position="687"/>
        <end position="772"/>
    </location>
</feature>
<dbReference type="GO" id="GO:0000722">
    <property type="term" value="P:telomere maintenance via recombination"/>
    <property type="evidence" value="ECO:0007669"/>
    <property type="project" value="TreeGrafter"/>
</dbReference>
<evidence type="ECO:0000313" key="17">
    <source>
        <dbReference type="EMBL" id="QIW97033.1"/>
    </source>
</evidence>
<dbReference type="GO" id="GO:0007004">
    <property type="term" value="P:telomere maintenance via telomerase"/>
    <property type="evidence" value="ECO:0007669"/>
    <property type="project" value="TreeGrafter"/>
</dbReference>
<feature type="coiled-coil region" evidence="14">
    <location>
        <begin position="917"/>
        <end position="1005"/>
    </location>
</feature>
<evidence type="ECO:0000256" key="15">
    <source>
        <dbReference type="SAM" id="MobiDB-lite"/>
    </source>
</evidence>
<keyword evidence="12" id="KW-0539">Nucleus</keyword>
<dbReference type="GO" id="GO:0006302">
    <property type="term" value="P:double-strand break repair"/>
    <property type="evidence" value="ECO:0007669"/>
    <property type="project" value="InterPro"/>
</dbReference>
<evidence type="ECO:0000256" key="5">
    <source>
        <dbReference type="ARBA" id="ARBA00022454"/>
    </source>
</evidence>
<dbReference type="GO" id="GO:0000794">
    <property type="term" value="C:condensed nuclear chromosome"/>
    <property type="evidence" value="ECO:0007669"/>
    <property type="project" value="TreeGrafter"/>
</dbReference>
<sequence length="1302" mass="148495">MTTIEKLVIQGVRAFDPDHREWISFSVPLTLIVGHNGAGKTTIIEALKYSTTGILPPGSKGLEFVHDPTLHGERETSAQLQLQLRTSEGAKVVGTRIMTVGVKRQKLSFATASNSILVVRDGDKATNSLPKGTMDIQMTKWLGVSPAVLDRVIFCHQDESLWPMAPPKDVKLHFDELFEIKKYADAIAQLKKLQSAQRIALGKHETTAMFQKQNREKGKGVDRECKKLSEQIAALIVKQANLKSQIEETQEKAQAAYDRANRAGAVLTELEAKQSQAQTTKQAIERIARNMQELDEDDDTLNDMVARYEEHAAKRRQDAKDHSDHLQSLKQSIEEARREQSRAVNEVGQGEAQQAAFERQIGNRKTLAREIAQRHHLREYNVDLDDERLRKFMERLASLVQEKGSAVNDAKREARTARQNIQQVIDSINAECTRLGSRKDNARKQVKDNNTKIDRLQREHDSIDVDDGAKVTLQANLQSLQQQLETARKFAHDAGYGEKVKSLESELERMNATEDAVSDEATKANENLTDTVQLDQARKKLHESRQRLEVMTERHRAKIADILHPDWSAANAKKLFDDKLEQESKALESAEKEQAGLNSKEEYMASQLSDLQRQLNDQNEAIKTAASAVNSVIQAGPPGYEEELMELERLHAELQTDADSCDVVRKLIEQQLRDAEVNGVCRTCTRAITKDKELENLRKNLDRQRARQDVAAITKDLTAAKEDLAQAKAVRPQVELWKSLSNVEVPALKVKIEQLEQQRSSLLQQLVAQDSLIEEHKSRRRDVDAISRAVKSITEDHDNILRYEQSISELSAKLKEAGMSRSLKQINDELAKIAGEKKQVTIRLNKIKDERVSSLEKTRALEHQVRDAQNDLDAADRQLIEKMAKAVEIDDLKADNREQKTTERDCDGKLELVRVELEQAIERRNDADTSAARIEDELQSEATEAKNSWNRLESETQGIQTYLDNDGPSKLERARAAVTRCEAEIKRLSDELDEGQIRLSEFEEALRDHDDTRRNIVDNIEWRGQTRALAELQKRIQELRTDRAEADYHEFAEQGKKFKEESHELEKLLSGYASEQRSKEEVLETKLVEYKQHYEHSALNYRTAYIQLETTKACLHDLTQYAAALDQAIMKFHSIKMEEINRTIDELWRKTYQGTDVDTIYIRSDAEGPNNKSYHYRVCMQKQQTEMDMRGRCSAGQKVLACIIIRLALAECFGSNCGLIALDEPTTNLDRENIEALATALAELIKVRKAQKNFQLIVITHDEEFLKHMDPSNYVDYYYRVSRDSKQKSQIKQEQIGYLMRH</sequence>
<evidence type="ECO:0000256" key="3">
    <source>
        <dbReference type="ARBA" id="ARBA00004286"/>
    </source>
</evidence>
<comment type="subcellular location">
    <subcellularLocation>
        <location evidence="3">Chromosome</location>
    </subcellularLocation>
    <subcellularLocation>
        <location evidence="2">Nucleus</location>
    </subcellularLocation>
</comment>
<protein>
    <recommendedName>
        <fullName evidence="16">Rad50/SbcC-type AAA domain-containing protein</fullName>
    </recommendedName>
</protein>
<dbReference type="GO" id="GO:0051880">
    <property type="term" value="F:G-quadruplex DNA binding"/>
    <property type="evidence" value="ECO:0007669"/>
    <property type="project" value="TreeGrafter"/>
</dbReference>
<dbReference type="SUPFAM" id="SSF52540">
    <property type="entry name" value="P-loop containing nucleoside triphosphate hydrolases"/>
    <property type="match status" value="1"/>
</dbReference>
<reference evidence="17 18" key="1">
    <citation type="journal article" date="2016" name="Sci. Rep.">
        <title>Peltaster fructicola genome reveals evolution from an invasive phytopathogen to an ectophytic parasite.</title>
        <authorList>
            <person name="Xu C."/>
            <person name="Chen H."/>
            <person name="Gleason M.L."/>
            <person name="Xu J.R."/>
            <person name="Liu H."/>
            <person name="Zhang R."/>
            <person name="Sun G."/>
        </authorList>
    </citation>
    <scope>NUCLEOTIDE SEQUENCE [LARGE SCALE GENOMIC DNA]</scope>
    <source>
        <strain evidence="17 18">LNHT1506</strain>
    </source>
</reference>
<dbReference type="GO" id="GO:0016887">
    <property type="term" value="F:ATP hydrolysis activity"/>
    <property type="evidence" value="ECO:0007669"/>
    <property type="project" value="InterPro"/>
</dbReference>
<dbReference type="Pfam" id="PF13558">
    <property type="entry name" value="SbcC_Walker_B"/>
    <property type="match status" value="1"/>
</dbReference>
<feature type="region of interest" description="Disordered" evidence="15">
    <location>
        <begin position="333"/>
        <end position="356"/>
    </location>
</feature>
<evidence type="ECO:0000256" key="13">
    <source>
        <dbReference type="ARBA" id="ARBA00049360"/>
    </source>
</evidence>
<evidence type="ECO:0000256" key="9">
    <source>
        <dbReference type="ARBA" id="ARBA00022833"/>
    </source>
</evidence>
<dbReference type="GO" id="GO:0046872">
    <property type="term" value="F:metal ion binding"/>
    <property type="evidence" value="ECO:0007669"/>
    <property type="project" value="UniProtKB-KW"/>
</dbReference>
<evidence type="ECO:0000256" key="6">
    <source>
        <dbReference type="ARBA" id="ARBA00022723"/>
    </source>
</evidence>
<dbReference type="FunFam" id="3.40.50.300:FF:000947">
    <property type="entry name" value="DNA repair protein RAD50"/>
    <property type="match status" value="1"/>
</dbReference>
<keyword evidence="10 14" id="KW-0175">Coiled coil</keyword>
<comment type="similarity">
    <text evidence="4">Belongs to the SMC family. RAD50 subfamily.</text>
</comment>
<organism evidence="17 18">
    <name type="scientific">Peltaster fructicola</name>
    <dbReference type="NCBI Taxonomy" id="286661"/>
    <lineage>
        <taxon>Eukaryota</taxon>
        <taxon>Fungi</taxon>
        <taxon>Dikarya</taxon>
        <taxon>Ascomycota</taxon>
        <taxon>Pezizomycotina</taxon>
        <taxon>Dothideomycetes</taxon>
        <taxon>Dothideomycetes incertae sedis</taxon>
        <taxon>Peltaster</taxon>
    </lineage>
</organism>
<evidence type="ECO:0000256" key="2">
    <source>
        <dbReference type="ARBA" id="ARBA00004123"/>
    </source>
</evidence>
<feature type="coiled-coil region" evidence="14">
    <location>
        <begin position="407"/>
        <end position="628"/>
    </location>
</feature>
<accession>A0A6H0XQM7</accession>
<keyword evidence="9" id="KW-0862">Zinc</keyword>
<dbReference type="GO" id="GO:0070192">
    <property type="term" value="P:chromosome organization involved in meiotic cell cycle"/>
    <property type="evidence" value="ECO:0007669"/>
    <property type="project" value="TreeGrafter"/>
</dbReference>
<evidence type="ECO:0000256" key="1">
    <source>
        <dbReference type="ARBA" id="ARBA00001947"/>
    </source>
</evidence>
<name>A0A6H0XQM7_9PEZI</name>
<evidence type="ECO:0000256" key="8">
    <source>
        <dbReference type="ARBA" id="ARBA00022801"/>
    </source>
</evidence>
<evidence type="ECO:0000313" key="18">
    <source>
        <dbReference type="Proteomes" id="UP000503462"/>
    </source>
</evidence>
<dbReference type="PANTHER" id="PTHR18867">
    <property type="entry name" value="RAD50"/>
    <property type="match status" value="1"/>
</dbReference>
<gene>
    <name evidence="17" type="ORF">AMS68_002551</name>
</gene>
<evidence type="ECO:0000256" key="14">
    <source>
        <dbReference type="SAM" id="Coils"/>
    </source>
</evidence>
<proteinExistence type="inferred from homology"/>
<evidence type="ECO:0000256" key="4">
    <source>
        <dbReference type="ARBA" id="ARBA00009439"/>
    </source>
</evidence>